<dbReference type="Proteomes" id="UP000308199">
    <property type="component" value="Unassembled WGS sequence"/>
</dbReference>
<evidence type="ECO:0000313" key="3">
    <source>
        <dbReference type="Proteomes" id="UP000308199"/>
    </source>
</evidence>
<name>A0A4V3XCX5_9AGAM</name>
<reference evidence="2 3" key="1">
    <citation type="submission" date="2019-02" db="EMBL/GenBank/DDBJ databases">
        <title>Genome sequencing of the rare red list fungi Phellinidium pouzarii.</title>
        <authorList>
            <person name="Buettner E."/>
            <person name="Kellner H."/>
        </authorList>
    </citation>
    <scope>NUCLEOTIDE SEQUENCE [LARGE SCALE GENOMIC DNA]</scope>
    <source>
        <strain evidence="2 3">DSM 108285</strain>
    </source>
</reference>
<protein>
    <submittedName>
        <fullName evidence="2">Uncharacterized protein</fullName>
    </submittedName>
</protein>
<feature type="compositionally biased region" description="Basic and acidic residues" evidence="1">
    <location>
        <begin position="300"/>
        <end position="314"/>
    </location>
</feature>
<sequence length="324" mass="33779">MVSLDVEQPTAAPAVEWATTTTDGVPIESSQSKPLAPAFTTPTGQETPGLDIPGAFPRSYSSHNTNDPDAHTPHAAVARLADAASPNDFGSLTGIDVGKHLDNAKSYIPARENMRDTARTYLPNFTGAFGLSANTTDSETEPVETQLDLTSTAKPNVASELSGEDTNSDDGSTVAIPPSTRSPSYQIDLPDVSGKATEPVRVDASLDPTSAAKPYSSYTNLDTSARNEAPTAVAAAATTAAQPPVQLPTPPESDSSTDRAAPLPVVPGKDESHAASDTTPAKREASEASTDSTDSTSSPGKKEGRARRLVERMKDKLHHRPAGH</sequence>
<gene>
    <name evidence="2" type="ORF">EW145_g3323</name>
</gene>
<feature type="compositionally biased region" description="Polar residues" evidence="1">
    <location>
        <begin position="24"/>
        <end position="33"/>
    </location>
</feature>
<accession>A0A4V3XCX5</accession>
<feature type="compositionally biased region" description="Polar residues" evidence="1">
    <location>
        <begin position="216"/>
        <end position="226"/>
    </location>
</feature>
<proteinExistence type="predicted"/>
<comment type="caution">
    <text evidence="2">The sequence shown here is derived from an EMBL/GenBank/DDBJ whole genome shotgun (WGS) entry which is preliminary data.</text>
</comment>
<keyword evidence="3" id="KW-1185">Reference proteome</keyword>
<dbReference type="EMBL" id="SGPK01000139">
    <property type="protein sequence ID" value="THH07523.1"/>
    <property type="molecule type" value="Genomic_DNA"/>
</dbReference>
<dbReference type="AlphaFoldDB" id="A0A4V3XCX5"/>
<evidence type="ECO:0000256" key="1">
    <source>
        <dbReference type="SAM" id="MobiDB-lite"/>
    </source>
</evidence>
<evidence type="ECO:0000313" key="2">
    <source>
        <dbReference type="EMBL" id="THH07523.1"/>
    </source>
</evidence>
<feature type="compositionally biased region" description="Basic and acidic residues" evidence="1">
    <location>
        <begin position="268"/>
        <end position="286"/>
    </location>
</feature>
<dbReference type="OrthoDB" id="3268823at2759"/>
<feature type="region of interest" description="Disordered" evidence="1">
    <location>
        <begin position="24"/>
        <end position="54"/>
    </location>
</feature>
<feature type="region of interest" description="Disordered" evidence="1">
    <location>
        <begin position="132"/>
        <end position="324"/>
    </location>
</feature>
<feature type="compositionally biased region" description="Low complexity" evidence="1">
    <location>
        <begin position="287"/>
        <end position="298"/>
    </location>
</feature>
<feature type="compositionally biased region" description="Low complexity" evidence="1">
    <location>
        <begin position="229"/>
        <end position="244"/>
    </location>
</feature>
<feature type="compositionally biased region" description="Basic residues" evidence="1">
    <location>
        <begin position="315"/>
        <end position="324"/>
    </location>
</feature>
<organism evidence="2 3">
    <name type="scientific">Phellinidium pouzarii</name>
    <dbReference type="NCBI Taxonomy" id="167371"/>
    <lineage>
        <taxon>Eukaryota</taxon>
        <taxon>Fungi</taxon>
        <taxon>Dikarya</taxon>
        <taxon>Basidiomycota</taxon>
        <taxon>Agaricomycotina</taxon>
        <taxon>Agaricomycetes</taxon>
        <taxon>Hymenochaetales</taxon>
        <taxon>Hymenochaetaceae</taxon>
        <taxon>Phellinidium</taxon>
    </lineage>
</organism>